<reference evidence="3" key="1">
    <citation type="submission" date="2020-12" db="EMBL/GenBank/DDBJ databases">
        <title>M. sibirica DSM 26468T genome.</title>
        <authorList>
            <person name="Thieme N."/>
            <person name="Rettenmaier R."/>
            <person name="Zverlov V."/>
            <person name="Liebl W."/>
        </authorList>
    </citation>
    <scope>NUCLEOTIDE SEQUENCE</scope>
    <source>
        <strain evidence="3">DSM 26468</strain>
    </source>
</reference>
<keyword evidence="1" id="KW-1133">Transmembrane helix</keyword>
<dbReference type="PANTHER" id="PTHR36194:SF1">
    <property type="entry name" value="S-LAYER-LIKE PROTEIN"/>
    <property type="match status" value="1"/>
</dbReference>
<sequence length="477" mass="53293">MQNNKPKNNFNVNFKPIISLLIGLTFFSMILIVTLYSVSKDTKPTGRTKKIVSKEASSEENTVTDFGQYDSQMMAVIQEIDLLEKEITLFNVETRETTELSYSGGSNITDKYGQVITMGQLSVGTMVDVGYLKDIYKLIQMQISDKAWEYIGVNNLSIDPLSKIMKIASTKYKYTDELIILDGDEFVPVTHIAEQDELTIRGVGETIWSITITRGHGTVRLIDYEAFLGGNITVGYEAMQQITEDLSITVREGNFNLTVENGKYSGTKNITVERNKETLVSLNDLGPGALERGWVTFEITPFGADLFIDGQLTSYANPIELTYKEHKIEVALGGYTTYKGILIVDKEGVNIKIDLPEAESRDPAKVVETPQTNTQPEVEYNDWDVNLPQEGITQPDTEEEAYMIDDEHTIFVQNPIGASVYLNGDFLGISPGRFPKIIGSHVITFIKDGYVTQSYTIEVADDGLDTYISMPDLENIE</sequence>
<organism evidence="3 4">
    <name type="scientific">Mobilitalea sibirica</name>
    <dbReference type="NCBI Taxonomy" id="1462919"/>
    <lineage>
        <taxon>Bacteria</taxon>
        <taxon>Bacillati</taxon>
        <taxon>Bacillota</taxon>
        <taxon>Clostridia</taxon>
        <taxon>Lachnospirales</taxon>
        <taxon>Lachnospiraceae</taxon>
        <taxon>Mobilitalea</taxon>
    </lineage>
</organism>
<evidence type="ECO:0000259" key="2">
    <source>
        <dbReference type="Pfam" id="PF08308"/>
    </source>
</evidence>
<keyword evidence="1" id="KW-0472">Membrane</keyword>
<feature type="domain" description="PEGA" evidence="2">
    <location>
        <begin position="414"/>
        <end position="461"/>
    </location>
</feature>
<dbReference type="Proteomes" id="UP000623269">
    <property type="component" value="Unassembled WGS sequence"/>
</dbReference>
<dbReference type="AlphaFoldDB" id="A0A8J7H3U4"/>
<comment type="caution">
    <text evidence="3">The sequence shown here is derived from an EMBL/GenBank/DDBJ whole genome shotgun (WGS) entry which is preliminary data.</text>
</comment>
<gene>
    <name evidence="3" type="ORF">I5677_13345</name>
</gene>
<proteinExistence type="predicted"/>
<feature type="transmembrane region" description="Helical" evidence="1">
    <location>
        <begin position="17"/>
        <end position="38"/>
    </location>
</feature>
<name>A0A8J7H3U4_9FIRM</name>
<evidence type="ECO:0000256" key="1">
    <source>
        <dbReference type="SAM" id="Phobius"/>
    </source>
</evidence>
<dbReference type="RefSeq" id="WP_197662131.1">
    <property type="nucleotide sequence ID" value="NZ_JAEAGR010000015.1"/>
</dbReference>
<accession>A0A8J7H3U4</accession>
<dbReference type="PANTHER" id="PTHR36194">
    <property type="entry name" value="S-LAYER-LIKE PROTEIN"/>
    <property type="match status" value="1"/>
</dbReference>
<dbReference type="Pfam" id="PF08308">
    <property type="entry name" value="PEGA"/>
    <property type="match status" value="1"/>
</dbReference>
<protein>
    <submittedName>
        <fullName evidence="3">PEGA domain-containing protein</fullName>
    </submittedName>
</protein>
<dbReference type="EMBL" id="JAEAGR010000015">
    <property type="protein sequence ID" value="MBH1941882.1"/>
    <property type="molecule type" value="Genomic_DNA"/>
</dbReference>
<keyword evidence="4" id="KW-1185">Reference proteome</keyword>
<keyword evidence="1" id="KW-0812">Transmembrane</keyword>
<evidence type="ECO:0000313" key="4">
    <source>
        <dbReference type="Proteomes" id="UP000623269"/>
    </source>
</evidence>
<dbReference type="InterPro" id="IPR013229">
    <property type="entry name" value="PEGA"/>
</dbReference>
<evidence type="ECO:0000313" key="3">
    <source>
        <dbReference type="EMBL" id="MBH1941882.1"/>
    </source>
</evidence>